<dbReference type="Pfam" id="PF02801">
    <property type="entry name" value="Ketoacyl-synt_C"/>
    <property type="match status" value="1"/>
</dbReference>
<dbReference type="InterPro" id="IPR020841">
    <property type="entry name" value="PKS_Beta-ketoAc_synthase_dom"/>
</dbReference>
<feature type="domain" description="Ketosynthase family 3 (KS3)" evidence="4">
    <location>
        <begin position="368"/>
        <end position="786"/>
    </location>
</feature>
<dbReference type="GO" id="GO:0004312">
    <property type="term" value="F:fatty acid synthase activity"/>
    <property type="evidence" value="ECO:0007669"/>
    <property type="project" value="TreeGrafter"/>
</dbReference>
<keyword evidence="1" id="KW-0596">Phosphopantetheine</keyword>
<keyword evidence="3" id="KW-0808">Transferase</keyword>
<dbReference type="EMBL" id="KX395875">
    <property type="protein sequence ID" value="AQS99293.1"/>
    <property type="molecule type" value="Transcribed_RNA"/>
</dbReference>
<dbReference type="InterPro" id="IPR050091">
    <property type="entry name" value="PKS_NRPS_Biosynth_Enz"/>
</dbReference>
<dbReference type="PANTHER" id="PTHR43775">
    <property type="entry name" value="FATTY ACID SYNTHASE"/>
    <property type="match status" value="1"/>
</dbReference>
<reference evidence="5" key="1">
    <citation type="journal article" date="2017" name="J. Eukaryot. Microbiol.">
        <title>Role of Modular Polyketide Synthases in the Production of Polyether Ladder Compounds in Ciguatoxin-producing Gambierdiscus polynesiensis and G.excentricus (Dinophyceae).</title>
        <authorList>
            <person name="Kohli G.S."/>
            <person name="Campbell K."/>
            <person name="John U."/>
            <person name="Smith K.F."/>
            <person name="Fraga S."/>
            <person name="Rhodes L.L."/>
            <person name="Murray S.A."/>
        </authorList>
    </citation>
    <scope>NUCLEOTIDE SEQUENCE</scope>
    <source>
        <strain evidence="5">Contig_39749</strain>
    </source>
</reference>
<evidence type="ECO:0000259" key="4">
    <source>
        <dbReference type="PROSITE" id="PS52004"/>
    </source>
</evidence>
<dbReference type="InterPro" id="IPR014030">
    <property type="entry name" value="Ketoacyl_synth_N"/>
</dbReference>
<keyword evidence="2" id="KW-0597">Phosphoprotein</keyword>
<dbReference type="SUPFAM" id="SSF53901">
    <property type="entry name" value="Thiolase-like"/>
    <property type="match status" value="1"/>
</dbReference>
<dbReference type="SMART" id="SM00825">
    <property type="entry name" value="PKS_KS"/>
    <property type="match status" value="1"/>
</dbReference>
<dbReference type="InterPro" id="IPR016039">
    <property type="entry name" value="Thiolase-like"/>
</dbReference>
<proteinExistence type="inferred from homology"/>
<protein>
    <submittedName>
        <fullName evidence="5">Type I polyketide synthase</fullName>
    </submittedName>
</protein>
<dbReference type="AlphaFoldDB" id="A0A1S6K7Z6"/>
<evidence type="ECO:0000256" key="1">
    <source>
        <dbReference type="ARBA" id="ARBA00022450"/>
    </source>
</evidence>
<evidence type="ECO:0000256" key="2">
    <source>
        <dbReference type="ARBA" id="ARBA00022553"/>
    </source>
</evidence>
<accession>A0A1S6K7Z6</accession>
<dbReference type="GO" id="GO:0006633">
    <property type="term" value="P:fatty acid biosynthetic process"/>
    <property type="evidence" value="ECO:0007669"/>
    <property type="project" value="TreeGrafter"/>
</dbReference>
<dbReference type="NCBIfam" id="TIGR04556">
    <property type="entry name" value="PKS_assoc"/>
    <property type="match status" value="1"/>
</dbReference>
<dbReference type="CDD" id="cd00833">
    <property type="entry name" value="PKS"/>
    <property type="match status" value="1"/>
</dbReference>
<dbReference type="Pfam" id="PF00109">
    <property type="entry name" value="ketoacyl-synt"/>
    <property type="match status" value="1"/>
</dbReference>
<comment type="similarity">
    <text evidence="3">Belongs to the thiolase-like superfamily. Beta-ketoacyl-ACP synthases family.</text>
</comment>
<evidence type="ECO:0000256" key="3">
    <source>
        <dbReference type="RuleBase" id="RU003694"/>
    </source>
</evidence>
<sequence length="974" mass="105988">MQPCSAACGRPPRKHLAAAQGPQCTPAVPMLGWSPVVNGLHLGELVELRGLDGPEPGVGSDDADFVLYGQLVEYLPDREKFAVALIDTGAVLHVDTASVAPAGTEHGLGFDAVLGPRTEQGALGSVMSNSLSEKGYCVLRLVRGSGEPAACLACLLEHELAGRLGRLALEVEEGYLGRGARAKAMWLDPEDPALNVDSALTRCDATLTSLAELLQVHAEDALRAPLEERTPALVCMSMTDVEEAEYESPALTDQILQDYYSTWCRALLRVVLFTGPANSSIVLKLKESAPISSLDRIIRVAAPANTVVIVREDSYEYSCSCADGGEACWLQSFIMKQAPQWTLSELEGDLGLFDTVGEGPPPPSEEAKNRIAVVGMSIQACGRMTDHHKEWSAYIAGTDGQMEMPMSRFDYRPYYNDDVDTPLGTYVKHFSVQEGIDMFDNRVFEISNNEAAALDPLCRQVLEVGYLSILQIGITKKHCNTNPIHASVSVGCDKQEWLNMPNVPTSVAANNQLAICANRFNYVFNLKGGSYVMDTACSSSLCAAHLGKVNLLERRWDPLEWHLGLGAGVTLTVQCFFGNCAAHMLSPSGRCLTFNATANGYNRGDGTSCMCIKAGSHDSERIAYFRGSQIGQDGRSASMSAPNGPAQEKCVWGAIREAQMTPPESTVWECHGTGTSLGDPIEVGAVRKVQIKMKRTEPLMVATSKSNFGHLEGSAAQLAMNKCIMQVIMLVCCPTQHLKTLNAHLDHAAFDAIFISEHCPYKYRQGHCQVSSFGVGGTNGHAIFWGEGKDKVSVDVRKAFLLKVKKGPPSIIADGPRPSDWEFSGIAPDVRPGEKYRVTFLRDQLTKDETIRYEKVEDTEEIAEYYCTTGNHNDWDKDRMIEGDVPGLFYQEIEMPKDGVLQFRFLADGDPAKVIGPEVSTSRKTTRIIGPAAGLDTYWLVSGEPGSEVRVEFMVGTSPALGGLRTILWIPIRE</sequence>
<dbReference type="InterPro" id="IPR014031">
    <property type="entry name" value="Ketoacyl_synth_C"/>
</dbReference>
<dbReference type="InterPro" id="IPR030834">
    <property type="entry name" value="PKS_assoc_dom"/>
</dbReference>
<dbReference type="PANTHER" id="PTHR43775:SF37">
    <property type="entry name" value="SI:DKEY-61P9.11"/>
    <property type="match status" value="1"/>
</dbReference>
<dbReference type="PROSITE" id="PS52004">
    <property type="entry name" value="KS3_2"/>
    <property type="match status" value="1"/>
</dbReference>
<organism evidence="5">
    <name type="scientific">Gambierdiscus excentricus</name>
    <dbReference type="NCBI Taxonomy" id="986170"/>
    <lineage>
        <taxon>Eukaryota</taxon>
        <taxon>Sar</taxon>
        <taxon>Alveolata</taxon>
        <taxon>Dinophyceae</taxon>
        <taxon>Gonyaulacales</taxon>
        <taxon>Pyrocystaceae</taxon>
        <taxon>Gambierdiscus</taxon>
    </lineage>
</organism>
<evidence type="ECO:0000313" key="5">
    <source>
        <dbReference type="EMBL" id="AQS99293.1"/>
    </source>
</evidence>
<dbReference type="Gene3D" id="3.40.47.10">
    <property type="match status" value="1"/>
</dbReference>
<name>A0A1S6K7Z6_9DINO</name>